<dbReference type="OrthoDB" id="368920at2"/>
<evidence type="ECO:0000313" key="4">
    <source>
        <dbReference type="EMBL" id="THG30746.1"/>
    </source>
</evidence>
<dbReference type="PROSITE" id="PS50125">
    <property type="entry name" value="GUANYLATE_CYCLASE_2"/>
    <property type="match status" value="1"/>
</dbReference>
<accession>A0A4S4FNC2</accession>
<proteinExistence type="inferred from homology"/>
<dbReference type="PANTHER" id="PTHR43081:SF1">
    <property type="entry name" value="ADENYLATE CYCLASE, TERMINAL-DIFFERENTIATION SPECIFIC"/>
    <property type="match status" value="1"/>
</dbReference>
<dbReference type="GO" id="GO:0004016">
    <property type="term" value="F:adenylate cyclase activity"/>
    <property type="evidence" value="ECO:0007669"/>
    <property type="project" value="UniProtKB-ARBA"/>
</dbReference>
<gene>
    <name evidence="5" type="ORF">E6C64_08040</name>
    <name evidence="4" type="ORF">E6C64_08895</name>
</gene>
<feature type="transmembrane region" description="Helical" evidence="2">
    <location>
        <begin position="309"/>
        <end position="329"/>
    </location>
</feature>
<evidence type="ECO:0000313" key="6">
    <source>
        <dbReference type="Proteomes" id="UP000309133"/>
    </source>
</evidence>
<dbReference type="Pfam" id="PF00211">
    <property type="entry name" value="Guanylate_cyc"/>
    <property type="match status" value="1"/>
</dbReference>
<keyword evidence="2" id="KW-1133">Transmembrane helix</keyword>
<feature type="transmembrane region" description="Helical" evidence="2">
    <location>
        <begin position="20"/>
        <end position="45"/>
    </location>
</feature>
<dbReference type="AlphaFoldDB" id="A0A4S4FNC2"/>
<comment type="similarity">
    <text evidence="1">Belongs to the adenylyl cyclase class-3 family.</text>
</comment>
<dbReference type="CDD" id="cd07302">
    <property type="entry name" value="CHD"/>
    <property type="match status" value="1"/>
</dbReference>
<feature type="transmembrane region" description="Helical" evidence="2">
    <location>
        <begin position="336"/>
        <end position="359"/>
    </location>
</feature>
<evidence type="ECO:0000256" key="2">
    <source>
        <dbReference type="SAM" id="Phobius"/>
    </source>
</evidence>
<dbReference type="InterPro" id="IPR007890">
    <property type="entry name" value="CHASE2"/>
</dbReference>
<dbReference type="InterPro" id="IPR050697">
    <property type="entry name" value="Adenylyl/Guanylyl_Cyclase_3/4"/>
</dbReference>
<dbReference type="SMART" id="SM01080">
    <property type="entry name" value="CHASE2"/>
    <property type="match status" value="1"/>
</dbReference>
<comment type="caution">
    <text evidence="5">The sequence shown here is derived from an EMBL/GenBank/DDBJ whole genome shotgun (WGS) entry which is preliminary data.</text>
</comment>
<dbReference type="SMART" id="SM00044">
    <property type="entry name" value="CYCc"/>
    <property type="match status" value="1"/>
</dbReference>
<dbReference type="InterPro" id="IPR029787">
    <property type="entry name" value="Nucleotide_cyclase"/>
</dbReference>
<protein>
    <submittedName>
        <fullName evidence="5">Adenylate/guanylate cyclase domain-containing protein</fullName>
    </submittedName>
</protein>
<dbReference type="RefSeq" id="WP_136427103.1">
    <property type="nucleotide sequence ID" value="NZ_SSSM01000003.1"/>
</dbReference>
<keyword evidence="2" id="KW-0812">Transmembrane</keyword>
<name>A0A4S4FNC2_9MICO</name>
<evidence type="ECO:0000259" key="3">
    <source>
        <dbReference type="PROSITE" id="PS50125"/>
    </source>
</evidence>
<reference evidence="5 6" key="1">
    <citation type="submission" date="2019-04" db="EMBL/GenBank/DDBJ databases">
        <authorList>
            <person name="Jiang L."/>
        </authorList>
    </citation>
    <scope>NUCLEOTIDE SEQUENCE [LARGE SCALE GENOMIC DNA]</scope>
    <source>
        <strain evidence="5 6">YIM 131853</strain>
    </source>
</reference>
<evidence type="ECO:0000256" key="1">
    <source>
        <dbReference type="ARBA" id="ARBA00005381"/>
    </source>
</evidence>
<dbReference type="EMBL" id="SSSM01000003">
    <property type="protein sequence ID" value="THG31983.1"/>
    <property type="molecule type" value="Genomic_DNA"/>
</dbReference>
<organism evidence="5 6">
    <name type="scientific">Naasia lichenicola</name>
    <dbReference type="NCBI Taxonomy" id="2565933"/>
    <lineage>
        <taxon>Bacteria</taxon>
        <taxon>Bacillati</taxon>
        <taxon>Actinomycetota</taxon>
        <taxon>Actinomycetes</taxon>
        <taxon>Micrococcales</taxon>
        <taxon>Microbacteriaceae</taxon>
        <taxon>Naasia</taxon>
    </lineage>
</organism>
<dbReference type="Proteomes" id="UP000309133">
    <property type="component" value="Unassembled WGS sequence"/>
</dbReference>
<dbReference type="PANTHER" id="PTHR43081">
    <property type="entry name" value="ADENYLATE CYCLASE, TERMINAL-DIFFERENTIATION SPECIFIC-RELATED"/>
    <property type="match status" value="1"/>
</dbReference>
<evidence type="ECO:0000313" key="5">
    <source>
        <dbReference type="EMBL" id="THG31983.1"/>
    </source>
</evidence>
<feature type="domain" description="Guanylate cyclase" evidence="3">
    <location>
        <begin position="428"/>
        <end position="560"/>
    </location>
</feature>
<keyword evidence="6" id="KW-1185">Reference proteome</keyword>
<dbReference type="GO" id="GO:0035556">
    <property type="term" value="P:intracellular signal transduction"/>
    <property type="evidence" value="ECO:0007669"/>
    <property type="project" value="InterPro"/>
</dbReference>
<keyword evidence="2" id="KW-0472">Membrane</keyword>
<dbReference type="SUPFAM" id="SSF55073">
    <property type="entry name" value="Nucleotide cyclase"/>
    <property type="match status" value="1"/>
</dbReference>
<dbReference type="EMBL" id="SSSM01000004">
    <property type="protein sequence ID" value="THG30746.1"/>
    <property type="molecule type" value="Genomic_DNA"/>
</dbReference>
<sequence>MSRRSDLTRPNRPSSGRARVTRLGAAWPPLIVGVVVALLAGLAALGGVGEAVVRHASDLLWTDGASDQRVVVVAVDDASVAERGEWPWNDGLQASLLRTIASAGPEVVAVDVVPSASDFAVADAIASGPFVVAQDFSAASTFRNRWLQVSGGTAVPPPVRENAAGLGHAVVLADSDGILRSLPAFVETADGEFEPSLSVRAVDALDGAIDPVIVRPSAVQIGAETIPVEQDAALRIHWTADTTIVSAADVLSGAVGDRLTGAVVILGVTAGGVGDRHITPLQPGVTTPGVVVQAQAISTILQHAWVVPYSPWITGLAVLLFGLPVAFAARRLRLRWAVLITVSAIVLVTAVGLALFQILGWLPDFVRIPIGILAAGVASLGIKAIAEQRDRQTAERLFSRYVPRDVALELLREGRAESTGSGERLTVGILFADLRSFTPMAASLDPSDVQRVLDIFYDYVCERVFAHHGTVMQFVGDEVFSVFGAPRILEEPARDAREASADLLRDLPALSARLEEAGLPQIQFGMGLHTGSIVASHVGPPDRRQYSVIGDPINVGSRLCGLARGGQVVASAEAAGSATWLGGTPETAQVKGIERSLSVVRVTAEQLTSLP</sequence>
<dbReference type="Gene3D" id="3.30.70.1230">
    <property type="entry name" value="Nucleotide cyclase"/>
    <property type="match status" value="1"/>
</dbReference>
<dbReference type="Pfam" id="PF05226">
    <property type="entry name" value="CHASE2"/>
    <property type="match status" value="1"/>
</dbReference>
<dbReference type="GO" id="GO:0009190">
    <property type="term" value="P:cyclic nucleotide biosynthetic process"/>
    <property type="evidence" value="ECO:0007669"/>
    <property type="project" value="InterPro"/>
</dbReference>
<feature type="transmembrane region" description="Helical" evidence="2">
    <location>
        <begin position="365"/>
        <end position="386"/>
    </location>
</feature>
<dbReference type="InterPro" id="IPR001054">
    <property type="entry name" value="A/G_cyclase"/>
</dbReference>